<dbReference type="GO" id="GO:0050097">
    <property type="term" value="F:methylaspartate mutase activity"/>
    <property type="evidence" value="ECO:0007669"/>
    <property type="project" value="UniProtKB-UniRule"/>
</dbReference>
<dbReference type="HOGENOM" id="CLU_029922_0_0_6"/>
<comment type="function">
    <text evidence="4">Catalyzes the carbon skeleton rearrangement of L-glutamate to L-threo-3-methylaspartate ((2S,3S)-3-methylaspartate).</text>
</comment>
<dbReference type="PIRSF" id="PIRSF001495">
    <property type="entry name" value="Met_asp_mut_epsi"/>
    <property type="match status" value="1"/>
</dbReference>
<sequence length="481" mass="52997">MELRNKKITLDDFMTERASVLQTWHTGKDVEKFEDCVKYQQTIPESKNFAKALFEADNQGITLSQPRAGVALIEEHIALLKTLQKDCDLLPTTIDAYTRLNRYEEAAIGIQKSIEAGTSKLNGLPVVNHGVKACRGITESLDKPLQIRHGTPDARLLAEIAMASGFTSYEGGGISYNIPYAKRVTLEKSIRDWQYCDRLIGVYEEHGIRINREPFGPLTGTLIPPFVSHAVAIIEGLLALEQGVRSITVGYGQVGNIVQDIAAIKSLRDLSHEYFRANGYENYELSTVFHQWMGGFPEDESRAFAVISWGAAVAGMAGATKVITKSPHEAYGIPTAEANGQGLRASNQMLNMVRDQKFPPCLEVDREVELIKREVRAVMNKVLELGNGDIAIGTVRAFEAGVLDVPFAPATCNSGKMLPIRDNNGAIRVFDPGSVPLPKDVLTLHHDFVAERAKEEGREPSFQMIIDDINAVSHSKLIGRP</sequence>
<feature type="binding site" evidence="4">
    <location>
        <position position="176"/>
    </location>
    <ligand>
        <name>L-glutamate</name>
        <dbReference type="ChEBI" id="CHEBI:29985"/>
    </ligand>
</feature>
<dbReference type="CDD" id="cd00245">
    <property type="entry name" value="Glm_e"/>
    <property type="match status" value="1"/>
</dbReference>
<feature type="binding site" evidence="4">
    <location>
        <position position="170"/>
    </location>
    <ligand>
        <name>L-glutamate</name>
        <dbReference type="ChEBI" id="CHEBI:29985"/>
    </ligand>
</feature>
<comment type="pathway">
    <text evidence="4">Amino-acid degradation; L-glutamate degradation via mesaconate pathway; acetate and pyruvate from L-glutamate: step 1/4.</text>
</comment>
<dbReference type="Proteomes" id="UP000029986">
    <property type="component" value="Chromosome"/>
</dbReference>
<evidence type="ECO:0000256" key="1">
    <source>
        <dbReference type="ARBA" id="ARBA00022628"/>
    </source>
</evidence>
<dbReference type="InterPro" id="IPR006396">
    <property type="entry name" value="Glu_mut_E"/>
</dbReference>
<feature type="binding site" evidence="4">
    <location>
        <position position="122"/>
    </location>
    <ligand>
        <name>adenosylcob(III)alamin</name>
        <dbReference type="ChEBI" id="CHEBI:18408"/>
    </ligand>
</feature>
<dbReference type="KEGG" id="hav:AT03_08655"/>
<feature type="binding site" evidence="4">
    <location>
        <position position="179"/>
    </location>
    <ligand>
        <name>adenosylcob(III)alamin</name>
        <dbReference type="ChEBI" id="CHEBI:18408"/>
    </ligand>
</feature>
<keyword evidence="1 4" id="KW-0846">Cobalamin</keyword>
<dbReference type="GO" id="GO:0019553">
    <property type="term" value="P:L-glutamate catabolic process via L-citramalate"/>
    <property type="evidence" value="ECO:0007669"/>
    <property type="project" value="UniProtKB-UniRule"/>
</dbReference>
<feature type="binding site" evidence="4">
    <location>
        <position position="69"/>
    </location>
    <ligand>
        <name>adenosylcob(III)alamin</name>
        <dbReference type="ChEBI" id="CHEBI:18408"/>
    </ligand>
</feature>
<accession>A0A097R171</accession>
<dbReference type="GO" id="GO:0031419">
    <property type="term" value="F:cobalamin binding"/>
    <property type="evidence" value="ECO:0007669"/>
    <property type="project" value="UniProtKB-KW"/>
</dbReference>
<dbReference type="PATRIC" id="fig|1453496.5.peg.1728"/>
<comment type="subunit">
    <text evidence="4">Heterotetramer composed of 2 epsilon subunits (GlmE) and 2 sigma subunits (GlmS). GlmE exists as a homodimer and GlmS as a monomer.</text>
</comment>
<dbReference type="InterPro" id="IPR014714">
    <property type="entry name" value="Glu_mut_E_C_dom_sf"/>
</dbReference>
<dbReference type="InterPro" id="IPR016176">
    <property type="entry name" value="Cbl-dep_enz_cat"/>
</dbReference>
<evidence type="ECO:0000313" key="6">
    <source>
        <dbReference type="Proteomes" id="UP000029986"/>
    </source>
</evidence>
<dbReference type="GeneID" id="56891406"/>
<dbReference type="NCBIfam" id="TIGR01503">
    <property type="entry name" value="MthylAspMut_E"/>
    <property type="match status" value="1"/>
</dbReference>
<dbReference type="OrthoDB" id="5332339at2"/>
<evidence type="ECO:0000256" key="4">
    <source>
        <dbReference type="HAMAP-Rule" id="MF_01923"/>
    </source>
</evidence>
<evidence type="ECO:0000256" key="3">
    <source>
        <dbReference type="ARBA" id="ARBA00023285"/>
    </source>
</evidence>
<dbReference type="UniPathway" id="UPA00561">
    <property type="reaction ID" value="UER00617"/>
</dbReference>
<dbReference type="Pfam" id="PF06368">
    <property type="entry name" value="Met_asp_mut_E"/>
    <property type="match status" value="1"/>
</dbReference>
<dbReference type="EMBL" id="CP009706">
    <property type="protein sequence ID" value="AIU72455.1"/>
    <property type="molecule type" value="Genomic_DNA"/>
</dbReference>
<keyword evidence="3 4" id="KW-0170">Cobalt</keyword>
<reference evidence="5 6" key="1">
    <citation type="journal article" date="2014" name="Gut Pathog.">
        <title>Gene clusters of Hafnia alvei strain FB1 important in survival and pathogenesis: a draft genome perspective.</title>
        <authorList>
            <person name="Tan J.Y."/>
            <person name="Yin W.F."/>
            <person name="Chan K.G."/>
        </authorList>
    </citation>
    <scope>NUCLEOTIDE SEQUENCE [LARGE SCALE GENOMIC DNA]</scope>
    <source>
        <strain evidence="5 6">FB1</strain>
    </source>
</reference>
<evidence type="ECO:0000256" key="2">
    <source>
        <dbReference type="ARBA" id="ARBA00023235"/>
    </source>
</evidence>
<keyword evidence="6" id="KW-1185">Reference proteome</keyword>
<evidence type="ECO:0000313" key="5">
    <source>
        <dbReference type="EMBL" id="AIU72455.1"/>
    </source>
</evidence>
<feature type="binding site" evidence="4">
    <location>
        <position position="333"/>
    </location>
    <ligand>
        <name>adenosylcob(III)alamin</name>
        <dbReference type="ChEBI" id="CHEBI:18408"/>
    </ligand>
</feature>
<feature type="binding site" evidence="4">
    <location>
        <position position="325"/>
    </location>
    <ligand>
        <name>adenosylcob(III)alamin</name>
        <dbReference type="ChEBI" id="CHEBI:18408"/>
    </ligand>
</feature>
<gene>
    <name evidence="4" type="primary">glmE</name>
    <name evidence="5" type="ORF">AT03_08655</name>
</gene>
<dbReference type="SUPFAM" id="SSF51703">
    <property type="entry name" value="Cobalamin (vitamin B12)-dependent enzymes"/>
    <property type="match status" value="1"/>
</dbReference>
<dbReference type="AlphaFoldDB" id="A0A097R171"/>
<dbReference type="eggNOG" id="COG4865">
    <property type="taxonomic scope" value="Bacteria"/>
</dbReference>
<proteinExistence type="inferred from homology"/>
<dbReference type="EC" id="5.4.99.1" evidence="4"/>
<dbReference type="GO" id="GO:0019670">
    <property type="term" value="P:anaerobic L-glutamate catabolic process"/>
    <property type="evidence" value="ECO:0007669"/>
    <property type="project" value="InterPro"/>
</dbReference>
<feature type="binding site" evidence="4">
    <location>
        <position position="180"/>
    </location>
    <ligand>
        <name>L-glutamate</name>
        <dbReference type="ChEBI" id="CHEBI:29985"/>
    </ligand>
</feature>
<comment type="similarity">
    <text evidence="4">Belongs to the methylaspartate mutase GlmE subunit family.</text>
</comment>
<dbReference type="RefSeq" id="WP_025802707.1">
    <property type="nucleotide sequence ID" value="NZ_CP009706.1"/>
</dbReference>
<feature type="binding site" evidence="4">
    <location>
        <position position="296"/>
    </location>
    <ligand>
        <name>adenosylcob(III)alamin</name>
        <dbReference type="ChEBI" id="CHEBI:18408"/>
    </ligand>
</feature>
<name>A0A097R171_HAFAL</name>
<comment type="catalytic activity">
    <reaction evidence="4">
        <text>(2S,3S)-3-methyl-L-aspartate = L-glutamate</text>
        <dbReference type="Rhea" id="RHEA:12857"/>
        <dbReference type="ChEBI" id="CHEBI:29985"/>
        <dbReference type="ChEBI" id="CHEBI:58724"/>
        <dbReference type="EC" id="5.4.99.1"/>
    </reaction>
</comment>
<feature type="binding site" evidence="4">
    <location>
        <position position="67"/>
    </location>
    <ligand>
        <name>L-glutamate</name>
        <dbReference type="ChEBI" id="CHEBI:29985"/>
    </ligand>
</feature>
<comment type="cofactor">
    <cofactor evidence="4">
        <name>adenosylcob(III)alamin</name>
        <dbReference type="ChEBI" id="CHEBI:18408"/>
    </cofactor>
</comment>
<feature type="binding site" evidence="4">
    <location>
        <position position="329"/>
    </location>
    <ligand>
        <name>adenosylcob(III)alamin</name>
        <dbReference type="ChEBI" id="CHEBI:18408"/>
    </ligand>
</feature>
<dbReference type="HAMAP" id="MF_01923">
    <property type="entry name" value="Me_Asp_mutase_E"/>
    <property type="match status" value="1"/>
</dbReference>
<organism evidence="5 6">
    <name type="scientific">Hafnia alvei FB1</name>
    <dbReference type="NCBI Taxonomy" id="1453496"/>
    <lineage>
        <taxon>Bacteria</taxon>
        <taxon>Pseudomonadati</taxon>
        <taxon>Pseudomonadota</taxon>
        <taxon>Gammaproteobacteria</taxon>
        <taxon>Enterobacterales</taxon>
        <taxon>Hafniaceae</taxon>
        <taxon>Hafnia</taxon>
    </lineage>
</organism>
<dbReference type="Gene3D" id="3.90.970.10">
    <property type="match status" value="1"/>
</dbReference>
<feature type="binding site" evidence="4">
    <location>
        <position position="99"/>
    </location>
    <ligand>
        <name>L-glutamate</name>
        <dbReference type="ChEBI" id="CHEBI:29985"/>
    </ligand>
</feature>
<protein>
    <recommendedName>
        <fullName evidence="4">Glutamate mutase epsilon subunit</fullName>
        <ecNumber evidence="4">5.4.99.1</ecNumber>
    </recommendedName>
    <alternativeName>
        <fullName evidence="4">Glutamate mutase E chain</fullName>
    </alternativeName>
    <alternativeName>
        <fullName evidence="4">Glutamate mutase large subunit</fullName>
    </alternativeName>
    <alternativeName>
        <fullName evidence="4">Methylaspartate mutase</fullName>
    </alternativeName>
</protein>
<dbReference type="Gene3D" id="3.20.20.240">
    <property type="entry name" value="Methylmalonyl-CoA mutase"/>
    <property type="match status" value="1"/>
</dbReference>
<feature type="binding site" evidence="4">
    <location>
        <begin position="148"/>
        <end position="149"/>
    </location>
    <ligand>
        <name>L-glutamate</name>
        <dbReference type="ChEBI" id="CHEBI:29985"/>
    </ligand>
</feature>
<keyword evidence="2 4" id="KW-0413">Isomerase</keyword>